<dbReference type="Proteomes" id="UP001443914">
    <property type="component" value="Unassembled WGS sequence"/>
</dbReference>
<dbReference type="AlphaFoldDB" id="A0AAW1IH63"/>
<evidence type="ECO:0000313" key="1">
    <source>
        <dbReference type="EMBL" id="KAK9689412.1"/>
    </source>
</evidence>
<proteinExistence type="predicted"/>
<keyword evidence="2" id="KW-1185">Reference proteome</keyword>
<comment type="caution">
    <text evidence="1">The sequence shown here is derived from an EMBL/GenBank/DDBJ whole genome shotgun (WGS) entry which is preliminary data.</text>
</comment>
<evidence type="ECO:0000313" key="2">
    <source>
        <dbReference type="Proteomes" id="UP001443914"/>
    </source>
</evidence>
<dbReference type="EMBL" id="JBDFQZ010000009">
    <property type="protein sequence ID" value="KAK9689412.1"/>
    <property type="molecule type" value="Genomic_DNA"/>
</dbReference>
<name>A0AAW1IH63_SAPOF</name>
<organism evidence="1 2">
    <name type="scientific">Saponaria officinalis</name>
    <name type="common">Common soapwort</name>
    <name type="synonym">Lychnis saponaria</name>
    <dbReference type="NCBI Taxonomy" id="3572"/>
    <lineage>
        <taxon>Eukaryota</taxon>
        <taxon>Viridiplantae</taxon>
        <taxon>Streptophyta</taxon>
        <taxon>Embryophyta</taxon>
        <taxon>Tracheophyta</taxon>
        <taxon>Spermatophyta</taxon>
        <taxon>Magnoliopsida</taxon>
        <taxon>eudicotyledons</taxon>
        <taxon>Gunneridae</taxon>
        <taxon>Pentapetalae</taxon>
        <taxon>Caryophyllales</taxon>
        <taxon>Caryophyllaceae</taxon>
        <taxon>Caryophylleae</taxon>
        <taxon>Saponaria</taxon>
    </lineage>
</organism>
<gene>
    <name evidence="1" type="ORF">RND81_09G057800</name>
</gene>
<accession>A0AAW1IH63</accession>
<sequence>MHIAPPSSVLNAHIGTVSSVSHAYHCHRRLHSTRRLFLPPFNPPPSTSMLFQLASIWHHCPPFSIPLSPPFLTDTIVSATVVPHSTRHLLLLPLYPAPLTALLSAASI</sequence>
<protein>
    <submittedName>
        <fullName evidence="1">Uncharacterized protein</fullName>
    </submittedName>
</protein>
<reference evidence="1" key="1">
    <citation type="submission" date="2024-03" db="EMBL/GenBank/DDBJ databases">
        <title>WGS assembly of Saponaria officinalis var. Norfolk2.</title>
        <authorList>
            <person name="Jenkins J."/>
            <person name="Shu S."/>
            <person name="Grimwood J."/>
            <person name="Barry K."/>
            <person name="Goodstein D."/>
            <person name="Schmutz J."/>
            <person name="Leebens-Mack J."/>
            <person name="Osbourn A."/>
        </authorList>
    </citation>
    <scope>NUCLEOTIDE SEQUENCE [LARGE SCALE GENOMIC DNA]</scope>
    <source>
        <strain evidence="1">JIC</strain>
    </source>
</reference>